<dbReference type="AlphaFoldDB" id="A0A844HSL2"/>
<dbReference type="Proteomes" id="UP000449846">
    <property type="component" value="Unassembled WGS sequence"/>
</dbReference>
<evidence type="ECO:0000313" key="1">
    <source>
        <dbReference type="EMBL" id="MTH61424.1"/>
    </source>
</evidence>
<protein>
    <submittedName>
        <fullName evidence="1">Uncharacterized protein</fullName>
    </submittedName>
</protein>
<proteinExistence type="predicted"/>
<dbReference type="OrthoDB" id="7781843at2"/>
<sequence>MNVLTEYRDVHAMPVSGVVSVRARFSMLAVAYGAKAATVAPEAIDQAGALVFQTFGPDHDLTREMEHFIDTVTEGNGRPELWNDAGDRLLRAVHRTTWCGAPARVDVDG</sequence>
<gene>
    <name evidence="1" type="ORF">GL300_19610</name>
</gene>
<dbReference type="EMBL" id="WMIG01000016">
    <property type="protein sequence ID" value="MTH61424.1"/>
    <property type="molecule type" value="Genomic_DNA"/>
</dbReference>
<reference evidence="1 2" key="1">
    <citation type="submission" date="2019-11" db="EMBL/GenBank/DDBJ databases">
        <authorList>
            <person name="Dong K."/>
        </authorList>
    </citation>
    <scope>NUCLEOTIDE SEQUENCE [LARGE SCALE GENOMIC DNA]</scope>
    <source>
        <strain evidence="1 2">NBRC 112902</strain>
    </source>
</reference>
<accession>A0A844HSL2</accession>
<keyword evidence="2" id="KW-1185">Reference proteome</keyword>
<organism evidence="1 2">
    <name type="scientific">Paracoccus litorisediminis</name>
    <dbReference type="NCBI Taxonomy" id="2006130"/>
    <lineage>
        <taxon>Bacteria</taxon>
        <taxon>Pseudomonadati</taxon>
        <taxon>Pseudomonadota</taxon>
        <taxon>Alphaproteobacteria</taxon>
        <taxon>Rhodobacterales</taxon>
        <taxon>Paracoccaceae</taxon>
        <taxon>Paracoccus</taxon>
    </lineage>
</organism>
<evidence type="ECO:0000313" key="2">
    <source>
        <dbReference type="Proteomes" id="UP000449846"/>
    </source>
</evidence>
<name>A0A844HSL2_9RHOB</name>
<comment type="caution">
    <text evidence="1">The sequence shown here is derived from an EMBL/GenBank/DDBJ whole genome shotgun (WGS) entry which is preliminary data.</text>
</comment>
<dbReference type="RefSeq" id="WP_155041385.1">
    <property type="nucleotide sequence ID" value="NZ_WMIG01000016.1"/>
</dbReference>